<name>A0A428NA67_9BACI</name>
<dbReference type="PANTHER" id="PTHR10509:SF14">
    <property type="entry name" value="CAFFEOYL-COA O-METHYLTRANSFERASE 3-RELATED"/>
    <property type="match status" value="1"/>
</dbReference>
<gene>
    <name evidence="4" type="ORF">D7Z54_01205</name>
</gene>
<dbReference type="OrthoDB" id="9799672at2"/>
<reference evidence="4 5" key="1">
    <citation type="submission" date="2018-10" db="EMBL/GenBank/DDBJ databases">
        <title>Draft genome sequence of Bacillus salarius IM0101, isolated from a hypersaline soil in Inner Mongolia, China.</title>
        <authorList>
            <person name="Yamprayoonswat W."/>
            <person name="Boonvisut S."/>
            <person name="Jumpathong W."/>
            <person name="Sittihan S."/>
            <person name="Ruangsuj P."/>
            <person name="Wanthongcharoen S."/>
            <person name="Thongpramul N."/>
            <person name="Pimmason S."/>
            <person name="Yu B."/>
            <person name="Yasawong M."/>
        </authorList>
    </citation>
    <scope>NUCLEOTIDE SEQUENCE [LARGE SCALE GENOMIC DNA]</scope>
    <source>
        <strain evidence="4 5">IM0101</strain>
    </source>
</reference>
<sequence>MKKVNTYIDSVFNSQDALLEEVISSIKENGMPSISVSPSSGKLLTMLISISGAKNVLEIGALGGYSGICLARGFGEKGTLTSLELEENYAQLAHSHLTKAGFGNQVSYMTGEALQNLETLVKDKKRFDFFFIDADKQNYENYLEYSIKLAEPGAIIVTDNVLAGGSLIDPEVKPKGYTELMRKFNETVANHPQLESLLMPIGDGMTVSKIKE</sequence>
<dbReference type="RefSeq" id="WP_125553636.1">
    <property type="nucleotide sequence ID" value="NZ_RBVX01000001.1"/>
</dbReference>
<dbReference type="SUPFAM" id="SSF53335">
    <property type="entry name" value="S-adenosyl-L-methionine-dependent methyltransferases"/>
    <property type="match status" value="1"/>
</dbReference>
<dbReference type="Proteomes" id="UP000275076">
    <property type="component" value="Unassembled WGS sequence"/>
</dbReference>
<dbReference type="EMBL" id="RBVX01000001">
    <property type="protein sequence ID" value="RSL35220.1"/>
    <property type="molecule type" value="Genomic_DNA"/>
</dbReference>
<dbReference type="GO" id="GO:0008171">
    <property type="term" value="F:O-methyltransferase activity"/>
    <property type="evidence" value="ECO:0007669"/>
    <property type="project" value="InterPro"/>
</dbReference>
<dbReference type="Gene3D" id="3.40.50.150">
    <property type="entry name" value="Vaccinia Virus protein VP39"/>
    <property type="match status" value="1"/>
</dbReference>
<dbReference type="AlphaFoldDB" id="A0A428NA67"/>
<evidence type="ECO:0000256" key="2">
    <source>
        <dbReference type="ARBA" id="ARBA00022679"/>
    </source>
</evidence>
<evidence type="ECO:0000313" key="4">
    <source>
        <dbReference type="EMBL" id="RSL35220.1"/>
    </source>
</evidence>
<dbReference type="InterPro" id="IPR029063">
    <property type="entry name" value="SAM-dependent_MTases_sf"/>
</dbReference>
<keyword evidence="5" id="KW-1185">Reference proteome</keyword>
<comment type="caution">
    <text evidence="4">The sequence shown here is derived from an EMBL/GenBank/DDBJ whole genome shotgun (WGS) entry which is preliminary data.</text>
</comment>
<dbReference type="Pfam" id="PF01596">
    <property type="entry name" value="Methyltransf_3"/>
    <property type="match status" value="1"/>
</dbReference>
<dbReference type="GO" id="GO:0008757">
    <property type="term" value="F:S-adenosylmethionine-dependent methyltransferase activity"/>
    <property type="evidence" value="ECO:0007669"/>
    <property type="project" value="TreeGrafter"/>
</dbReference>
<keyword evidence="3" id="KW-0949">S-adenosyl-L-methionine</keyword>
<keyword evidence="1 4" id="KW-0489">Methyltransferase</keyword>
<keyword evidence="2 4" id="KW-0808">Transferase</keyword>
<dbReference type="InterPro" id="IPR050362">
    <property type="entry name" value="Cation-dep_OMT"/>
</dbReference>
<organism evidence="4 5">
    <name type="scientific">Salibacterium salarium</name>
    <dbReference type="NCBI Taxonomy" id="284579"/>
    <lineage>
        <taxon>Bacteria</taxon>
        <taxon>Bacillati</taxon>
        <taxon>Bacillota</taxon>
        <taxon>Bacilli</taxon>
        <taxon>Bacillales</taxon>
        <taxon>Bacillaceae</taxon>
    </lineage>
</organism>
<protein>
    <submittedName>
        <fullName evidence="4">O-methyltransferase</fullName>
    </submittedName>
</protein>
<evidence type="ECO:0000256" key="1">
    <source>
        <dbReference type="ARBA" id="ARBA00022603"/>
    </source>
</evidence>
<dbReference type="PANTHER" id="PTHR10509">
    <property type="entry name" value="O-METHYLTRANSFERASE-RELATED"/>
    <property type="match status" value="1"/>
</dbReference>
<proteinExistence type="predicted"/>
<dbReference type="GO" id="GO:0032259">
    <property type="term" value="P:methylation"/>
    <property type="evidence" value="ECO:0007669"/>
    <property type="project" value="UniProtKB-KW"/>
</dbReference>
<evidence type="ECO:0000313" key="5">
    <source>
        <dbReference type="Proteomes" id="UP000275076"/>
    </source>
</evidence>
<dbReference type="PROSITE" id="PS51682">
    <property type="entry name" value="SAM_OMT_I"/>
    <property type="match status" value="1"/>
</dbReference>
<accession>A0A428NA67</accession>
<evidence type="ECO:0000256" key="3">
    <source>
        <dbReference type="ARBA" id="ARBA00022691"/>
    </source>
</evidence>
<dbReference type="InterPro" id="IPR002935">
    <property type="entry name" value="SAM_O-MeTrfase"/>
</dbReference>